<feature type="active site" description="Cysteine sulfenic acid (-SOH) intermediate" evidence="6">
    <location>
        <position position="60"/>
    </location>
</feature>
<evidence type="ECO:0000256" key="6">
    <source>
        <dbReference type="HAMAP-Rule" id="MF_00269"/>
    </source>
</evidence>
<reference evidence="8 9" key="1">
    <citation type="submission" date="2021-10" db="EMBL/GenBank/DDBJ databases">
        <title>Draft genome of Aestuariibacter halophilus JC2043.</title>
        <authorList>
            <person name="Emsley S.A."/>
            <person name="Pfannmuller K.M."/>
            <person name="Ushijima B."/>
            <person name="Saw J.H."/>
            <person name="Videau P."/>
        </authorList>
    </citation>
    <scope>NUCLEOTIDE SEQUENCE [LARGE SCALE GENOMIC DNA]</scope>
    <source>
        <strain evidence="8 9">JC2043</strain>
    </source>
</reference>
<dbReference type="InterPro" id="IPR018219">
    <property type="entry name" value="Tpx_CS"/>
</dbReference>
<comment type="caution">
    <text evidence="8">The sequence shown here is derived from an EMBL/GenBank/DDBJ whole genome shotgun (WGS) entry which is preliminary data.</text>
</comment>
<evidence type="ECO:0000256" key="2">
    <source>
        <dbReference type="ARBA" id="ARBA00022862"/>
    </source>
</evidence>
<name>A0ABS8GBN3_9ALTE</name>
<keyword evidence="4 6" id="KW-1015">Disulfide bond</keyword>
<keyword evidence="9" id="KW-1185">Reference proteome</keyword>
<evidence type="ECO:0000256" key="4">
    <source>
        <dbReference type="ARBA" id="ARBA00023157"/>
    </source>
</evidence>
<dbReference type="EMBL" id="JAJEWP010000006">
    <property type="protein sequence ID" value="MCC2617987.1"/>
    <property type="molecule type" value="Genomic_DNA"/>
</dbReference>
<dbReference type="PROSITE" id="PS01265">
    <property type="entry name" value="TPX"/>
    <property type="match status" value="1"/>
</dbReference>
<evidence type="ECO:0000313" key="9">
    <source>
        <dbReference type="Proteomes" id="UP001520878"/>
    </source>
</evidence>
<dbReference type="PANTHER" id="PTHR43110:SF1">
    <property type="entry name" value="THIOL PEROXIDASE"/>
    <property type="match status" value="1"/>
</dbReference>
<dbReference type="InterPro" id="IPR050455">
    <property type="entry name" value="Tpx_Peroxidase_subfamily"/>
</dbReference>
<dbReference type="InterPro" id="IPR013766">
    <property type="entry name" value="Thioredoxin_domain"/>
</dbReference>
<keyword evidence="1 6" id="KW-0575">Peroxidase</keyword>
<dbReference type="PANTHER" id="PTHR43110">
    <property type="entry name" value="THIOL PEROXIDASE"/>
    <property type="match status" value="1"/>
</dbReference>
<dbReference type="SUPFAM" id="SSF52833">
    <property type="entry name" value="Thioredoxin-like"/>
    <property type="match status" value="1"/>
</dbReference>
<dbReference type="Pfam" id="PF08534">
    <property type="entry name" value="Redoxin"/>
    <property type="match status" value="1"/>
</dbReference>
<dbReference type="HAMAP" id="MF_00269">
    <property type="entry name" value="Tpx"/>
    <property type="match status" value="1"/>
</dbReference>
<gene>
    <name evidence="6 8" type="primary">tpx</name>
    <name evidence="8" type="ORF">LJ739_17165</name>
</gene>
<feature type="domain" description="Thioredoxin" evidence="7">
    <location>
        <begin position="18"/>
        <end position="167"/>
    </location>
</feature>
<dbReference type="Gene3D" id="3.40.30.10">
    <property type="entry name" value="Glutaredoxin"/>
    <property type="match status" value="1"/>
</dbReference>
<dbReference type="CDD" id="cd03014">
    <property type="entry name" value="PRX_Atyp2cys"/>
    <property type="match status" value="1"/>
</dbReference>
<sequence length="167" mass="17561">MARVTLQGNPVDTEGALPAVGSKAPEFTLVKGDLSELTMEDLSGRHIILNIFPSVDTGTCAASVRAFNQKAAGLENTTVVCVSADLPFAAARFCGAEGIDNVLTGSTFRSSFGKDYGVTFTTGPLKGLLSRSVVVIDRQGVVLYNEQVAETADEPDYDQALAALDKD</sequence>
<protein>
    <recommendedName>
        <fullName evidence="6">Thiol peroxidase</fullName>
        <shortName evidence="6">Tpx</shortName>
        <ecNumber evidence="6">1.11.1.24</ecNumber>
    </recommendedName>
    <alternativeName>
        <fullName evidence="6">Peroxiredoxin tpx</fullName>
        <shortName evidence="6">Prx</shortName>
    </alternativeName>
    <alternativeName>
        <fullName evidence="6">Thioredoxin peroxidase</fullName>
    </alternativeName>
    <alternativeName>
        <fullName evidence="6">Thioredoxin-dependent peroxiredoxin</fullName>
    </alternativeName>
</protein>
<dbReference type="GO" id="GO:0004601">
    <property type="term" value="F:peroxidase activity"/>
    <property type="evidence" value="ECO:0007669"/>
    <property type="project" value="UniProtKB-KW"/>
</dbReference>
<comment type="catalytic activity">
    <reaction evidence="6">
        <text>a hydroperoxide + [thioredoxin]-dithiol = an alcohol + [thioredoxin]-disulfide + H2O</text>
        <dbReference type="Rhea" id="RHEA:62620"/>
        <dbReference type="Rhea" id="RHEA-COMP:10698"/>
        <dbReference type="Rhea" id="RHEA-COMP:10700"/>
        <dbReference type="ChEBI" id="CHEBI:15377"/>
        <dbReference type="ChEBI" id="CHEBI:29950"/>
        <dbReference type="ChEBI" id="CHEBI:30879"/>
        <dbReference type="ChEBI" id="CHEBI:35924"/>
        <dbReference type="ChEBI" id="CHEBI:50058"/>
        <dbReference type="EC" id="1.11.1.24"/>
    </reaction>
</comment>
<evidence type="ECO:0000259" key="7">
    <source>
        <dbReference type="PROSITE" id="PS51352"/>
    </source>
</evidence>
<dbReference type="NCBIfam" id="NF001808">
    <property type="entry name" value="PRK00522.1"/>
    <property type="match status" value="1"/>
</dbReference>
<feature type="disulfide bond" description="Redox-active" evidence="6">
    <location>
        <begin position="60"/>
        <end position="94"/>
    </location>
</feature>
<comment type="function">
    <text evidence="6">Thiol-specific peroxidase that catalyzes the reduction of hydrogen peroxide and organic hydroperoxides to water and alcohols, respectively. Plays a role in cell protection against oxidative stress by detoxifying peroxides.</text>
</comment>
<comment type="subunit">
    <text evidence="6">Homodimer.</text>
</comment>
<comment type="similarity">
    <text evidence="6">Belongs to the peroxiredoxin family. Tpx subfamily.</text>
</comment>
<evidence type="ECO:0000256" key="5">
    <source>
        <dbReference type="ARBA" id="ARBA00023284"/>
    </source>
</evidence>
<proteinExistence type="inferred from homology"/>
<dbReference type="PROSITE" id="PS51352">
    <property type="entry name" value="THIOREDOXIN_2"/>
    <property type="match status" value="1"/>
</dbReference>
<comment type="miscellaneous">
    <text evidence="6">The active site is a conserved redox-active cysteine residue, the peroxidatic cysteine (C(P)), which makes the nucleophilic attack on the peroxide substrate. The peroxide oxidizes the C(P)-SH to cysteine sulfenic acid (C(P)-SOH), which then reacts with another cysteine residue, the resolving cysteine (C(R)), to form a disulfide bridge. The disulfide is subsequently reduced by an appropriate electron donor to complete the catalytic cycle. In this atypical 2-Cys peroxiredoxin, C(R) is present in the same subunit to form an intramolecular disulfide. The disulfide is subsequently reduced by thioredoxin.</text>
</comment>
<dbReference type="InterPro" id="IPR013740">
    <property type="entry name" value="Redoxin"/>
</dbReference>
<dbReference type="InterPro" id="IPR002065">
    <property type="entry name" value="TPX"/>
</dbReference>
<organism evidence="8 9">
    <name type="scientific">Fluctibacter halophilus</name>
    <dbReference type="NCBI Taxonomy" id="226011"/>
    <lineage>
        <taxon>Bacteria</taxon>
        <taxon>Pseudomonadati</taxon>
        <taxon>Pseudomonadota</taxon>
        <taxon>Gammaproteobacteria</taxon>
        <taxon>Alteromonadales</taxon>
        <taxon>Alteromonadaceae</taxon>
        <taxon>Fluctibacter</taxon>
    </lineage>
</organism>
<evidence type="ECO:0000256" key="3">
    <source>
        <dbReference type="ARBA" id="ARBA00023002"/>
    </source>
</evidence>
<dbReference type="EC" id="1.11.1.24" evidence="6"/>
<evidence type="ECO:0000256" key="1">
    <source>
        <dbReference type="ARBA" id="ARBA00022559"/>
    </source>
</evidence>
<keyword evidence="3 6" id="KW-0560">Oxidoreductase</keyword>
<dbReference type="RefSeq" id="WP_229162432.1">
    <property type="nucleotide sequence ID" value="NZ_JAJEWP010000006.1"/>
</dbReference>
<dbReference type="InterPro" id="IPR036249">
    <property type="entry name" value="Thioredoxin-like_sf"/>
</dbReference>
<keyword evidence="2 6" id="KW-0049">Antioxidant</keyword>
<accession>A0ABS8GBN3</accession>
<dbReference type="Proteomes" id="UP001520878">
    <property type="component" value="Unassembled WGS sequence"/>
</dbReference>
<keyword evidence="5 6" id="KW-0676">Redox-active center</keyword>
<evidence type="ECO:0000313" key="8">
    <source>
        <dbReference type="EMBL" id="MCC2617987.1"/>
    </source>
</evidence>